<feature type="chain" id="PRO_5045994910" description="Lipocalin-like domain-containing protein" evidence="1">
    <location>
        <begin position="22"/>
        <end position="372"/>
    </location>
</feature>
<keyword evidence="3" id="KW-1185">Reference proteome</keyword>
<protein>
    <recommendedName>
        <fullName evidence="4">Lipocalin-like domain-containing protein</fullName>
    </recommendedName>
</protein>
<dbReference type="RefSeq" id="WP_224524587.1">
    <property type="nucleotide sequence ID" value="NZ_JAIUJR010000001.1"/>
</dbReference>
<keyword evidence="1" id="KW-0732">Signal</keyword>
<accession>A0ABS7XQK0</accession>
<evidence type="ECO:0000256" key="1">
    <source>
        <dbReference type="SAM" id="SignalP"/>
    </source>
</evidence>
<dbReference type="EMBL" id="JAIUJR010000001">
    <property type="protein sequence ID" value="MCA0131242.1"/>
    <property type="molecule type" value="Genomic_DNA"/>
</dbReference>
<evidence type="ECO:0008006" key="4">
    <source>
        <dbReference type="Google" id="ProtNLM"/>
    </source>
</evidence>
<sequence length="372" mass="41556">MKKIATFCCLFVLLFSFNCDNEPVDFDISALSFNPRILGEWHLVEFNAEVSYLPSAEDQSPSTEMRVFSTASNYTLTFDDDNFRVRGDYTYNARLRVNGIEQTSNFYTNADVDSTYGYSVNSEEVVFEQSLFNITAEEENTIYLLGEQISSFIVSENGETLIVRQDETLTNSNTSISDGATIIKKTSSIWTKDFALFNCTLREATREAEIAYNQSNQDIQSCLNYRRALEDQILECGDPDGSLAAIINQLGNCGLLSADVLRVTAGLQNIDFANKTISYSNEIISVYGAALFGNHSISFEVPENVTGIDTFLEFVIKVDGTEYFPYYPGVNNFRFNTLISNNFSFNAVFEGTVISAQGEELTLSVGIVDVNY</sequence>
<gene>
    <name evidence="2" type="ORF">LBU54_01505</name>
</gene>
<evidence type="ECO:0000313" key="3">
    <source>
        <dbReference type="Proteomes" id="UP001198901"/>
    </source>
</evidence>
<feature type="signal peptide" evidence="1">
    <location>
        <begin position="1"/>
        <end position="21"/>
    </location>
</feature>
<proteinExistence type="predicted"/>
<name>A0ABS7XQK0_9FLAO</name>
<comment type="caution">
    <text evidence="2">The sequence shown here is derived from an EMBL/GenBank/DDBJ whole genome shotgun (WGS) entry which is preliminary data.</text>
</comment>
<organism evidence="2 3">
    <name type="scientific">Winogradskyella alexanderae</name>
    <dbReference type="NCBI Taxonomy" id="2877123"/>
    <lineage>
        <taxon>Bacteria</taxon>
        <taxon>Pseudomonadati</taxon>
        <taxon>Bacteroidota</taxon>
        <taxon>Flavobacteriia</taxon>
        <taxon>Flavobacteriales</taxon>
        <taxon>Flavobacteriaceae</taxon>
        <taxon>Winogradskyella</taxon>
    </lineage>
</organism>
<reference evidence="3" key="1">
    <citation type="submission" date="2023-07" db="EMBL/GenBank/DDBJ databases">
        <authorList>
            <person name="Yue Y."/>
        </authorList>
    </citation>
    <scope>NUCLEOTIDE SEQUENCE [LARGE SCALE GENOMIC DNA]</scope>
    <source>
        <strain evidence="3">D23</strain>
    </source>
</reference>
<dbReference type="Proteomes" id="UP001198901">
    <property type="component" value="Unassembled WGS sequence"/>
</dbReference>
<evidence type="ECO:0000313" key="2">
    <source>
        <dbReference type="EMBL" id="MCA0131242.1"/>
    </source>
</evidence>